<name>A0A915IBW6_ROMCU</name>
<protein>
    <submittedName>
        <fullName evidence="2">Uncharacterized protein</fullName>
    </submittedName>
</protein>
<evidence type="ECO:0000313" key="2">
    <source>
        <dbReference type="WBParaSite" id="nRc.2.0.1.t11674-RA"/>
    </source>
</evidence>
<accession>A0A915IBW6</accession>
<sequence length="172" mass="18024">MAMRPGGSECDEEPVLLAGEGVGDGVDDVNIIGADCCCCAGAKSVGAPTPPTPSDGVCLSVAFWTCLSEKMKQKAKFQNDKLTSLSTDGDCNYNTAKDEDEEGPGGAVAVTERAALAAIEEVVDEQHPCTELGRSFDANVELKISNFLNGVKEIRFAWSGGRLEFCGGRLGN</sequence>
<proteinExistence type="predicted"/>
<reference evidence="2" key="1">
    <citation type="submission" date="2022-11" db="UniProtKB">
        <authorList>
            <consortium name="WormBaseParasite"/>
        </authorList>
    </citation>
    <scope>IDENTIFICATION</scope>
</reference>
<keyword evidence="1" id="KW-1185">Reference proteome</keyword>
<dbReference type="Proteomes" id="UP000887565">
    <property type="component" value="Unplaced"/>
</dbReference>
<evidence type="ECO:0000313" key="1">
    <source>
        <dbReference type="Proteomes" id="UP000887565"/>
    </source>
</evidence>
<dbReference type="AlphaFoldDB" id="A0A915IBW6"/>
<dbReference type="WBParaSite" id="nRc.2.0.1.t11674-RA">
    <property type="protein sequence ID" value="nRc.2.0.1.t11674-RA"/>
    <property type="gene ID" value="nRc.2.0.1.g11674"/>
</dbReference>
<organism evidence="1 2">
    <name type="scientific">Romanomermis culicivorax</name>
    <name type="common">Nematode worm</name>
    <dbReference type="NCBI Taxonomy" id="13658"/>
    <lineage>
        <taxon>Eukaryota</taxon>
        <taxon>Metazoa</taxon>
        <taxon>Ecdysozoa</taxon>
        <taxon>Nematoda</taxon>
        <taxon>Enoplea</taxon>
        <taxon>Dorylaimia</taxon>
        <taxon>Mermithida</taxon>
        <taxon>Mermithoidea</taxon>
        <taxon>Mermithidae</taxon>
        <taxon>Romanomermis</taxon>
    </lineage>
</organism>